<dbReference type="FunFam" id="3.30.70.270:FF:000001">
    <property type="entry name" value="Diguanylate cyclase domain protein"/>
    <property type="match status" value="1"/>
</dbReference>
<dbReference type="RefSeq" id="WP_100257688.1">
    <property type="nucleotide sequence ID" value="NZ_CP011797.1"/>
</dbReference>
<evidence type="ECO:0000256" key="2">
    <source>
        <dbReference type="ARBA" id="ARBA00012528"/>
    </source>
</evidence>
<dbReference type="KEGG" id="rfo:REIFOR_02301"/>
<proteinExistence type="predicted"/>
<feature type="transmembrane region" description="Helical" evidence="4">
    <location>
        <begin position="204"/>
        <end position="226"/>
    </location>
</feature>
<dbReference type="InterPro" id="IPR029787">
    <property type="entry name" value="Nucleotide_cyclase"/>
</dbReference>
<dbReference type="CDD" id="cd01949">
    <property type="entry name" value="GGDEF"/>
    <property type="match status" value="1"/>
</dbReference>
<dbReference type="AlphaFoldDB" id="A0A2K8KS44"/>
<feature type="transmembrane region" description="Helical" evidence="4">
    <location>
        <begin position="326"/>
        <end position="345"/>
    </location>
</feature>
<name>A0A2K8KS44_9GAMM</name>
<dbReference type="InterPro" id="IPR000160">
    <property type="entry name" value="GGDEF_dom"/>
</dbReference>
<dbReference type="InterPro" id="IPR043128">
    <property type="entry name" value="Rev_trsase/Diguanyl_cyclase"/>
</dbReference>
<sequence>MTVFKNLTRLGTTLLLWALLEPVLAAPVPTLNAEAALQDGELSLAGSWGFSWGRWLPLDQIGSADLSVDRVELPNYLVDLPIEGLAGRDGIVRGHGTYLLRLTHLDAAFVRPALSMRYARDAWQAWWVDDAGAVQLLGQSGQIAENAEDQAMRHKASLLILPSTSQGGTLVVYLSAYHSNHSGLYGDFTLREYDSAFRLILTDLLVRTFLIAVGIYATIQNMVFFLRRPQETTLLLLALFSGVSLSRAAFSSGYVDYFIAQPYWSIFFYKVEYILIFWPAIAGLQLLLGFFPVRSGRQLMRLTYGLFALAILATAIAPMSSVTAHLWAYQLALLFFTLLCLLTIIRGLILRLPDARHFLLSATPLMMAVINDVIAGQLASYNLYVTEYALFLFLFVQTQIQSARFVDALKTSEHLSAHLGEEVALKTRQLRLHNELLTEQAEDLSHQNDEIKLIAETDHLTGLLNRQTLDKLSELQFQLAIGYRQPLALVIMDLDHFKAINDTHGHLVGDECLIFVASFLRGYKLRKRDIIARFGGEELVILLADTDLDMALSMAQDLCVNLAKTPVRGDHPDITLTASFGVAELISSRANSVHQLIGFADQALYQAKQRGRNRVSAYTRPAADRRSTTPGAV</sequence>
<dbReference type="PANTHER" id="PTHR45138">
    <property type="entry name" value="REGULATORY COMPONENTS OF SENSORY TRANSDUCTION SYSTEM"/>
    <property type="match status" value="1"/>
</dbReference>
<comment type="catalytic activity">
    <reaction evidence="3">
        <text>2 GTP = 3',3'-c-di-GMP + 2 diphosphate</text>
        <dbReference type="Rhea" id="RHEA:24898"/>
        <dbReference type="ChEBI" id="CHEBI:33019"/>
        <dbReference type="ChEBI" id="CHEBI:37565"/>
        <dbReference type="ChEBI" id="CHEBI:58805"/>
        <dbReference type="EC" id="2.7.7.65"/>
    </reaction>
</comment>
<reference evidence="7 8" key="1">
    <citation type="journal article" date="2017" name="Environ. Microbiol.">
        <title>Genomic and physiological analyses of 'Reinekea forsetii' reveal a versatile opportunistic lifestyle during spring algae blooms.</title>
        <authorList>
            <person name="Avci B."/>
            <person name="Hahnke R.L."/>
            <person name="Chafee M."/>
            <person name="Fischer T."/>
            <person name="Gruber-Vodicka H."/>
            <person name="Tegetmeyer H.E."/>
            <person name="Harder J."/>
            <person name="Fuchs B.M."/>
            <person name="Amann R.I."/>
            <person name="Teeling H."/>
        </authorList>
    </citation>
    <scope>NUCLEOTIDE SEQUENCE [LARGE SCALE GENOMIC DNA]</scope>
    <source>
        <strain evidence="7 8">Hel1_31_D35</strain>
    </source>
</reference>
<feature type="transmembrane region" description="Helical" evidence="4">
    <location>
        <begin position="302"/>
        <end position="320"/>
    </location>
</feature>
<evidence type="ECO:0000256" key="5">
    <source>
        <dbReference type="SAM" id="SignalP"/>
    </source>
</evidence>
<dbReference type="SMART" id="SM00267">
    <property type="entry name" value="GGDEF"/>
    <property type="match status" value="1"/>
</dbReference>
<keyword evidence="4" id="KW-0812">Transmembrane</keyword>
<evidence type="ECO:0000313" key="8">
    <source>
        <dbReference type="Proteomes" id="UP000229757"/>
    </source>
</evidence>
<feature type="transmembrane region" description="Helical" evidence="4">
    <location>
        <begin position="267"/>
        <end position="290"/>
    </location>
</feature>
<gene>
    <name evidence="7" type="ORF">REIFOR_02301</name>
</gene>
<dbReference type="GO" id="GO:0052621">
    <property type="term" value="F:diguanylate cyclase activity"/>
    <property type="evidence" value="ECO:0007669"/>
    <property type="project" value="UniProtKB-EC"/>
</dbReference>
<feature type="transmembrane region" description="Helical" evidence="4">
    <location>
        <begin position="233"/>
        <end position="255"/>
    </location>
</feature>
<dbReference type="InterPro" id="IPR011623">
    <property type="entry name" value="7TMR_DISM_rcpt_extracell_dom1"/>
</dbReference>
<dbReference type="SUPFAM" id="SSF55073">
    <property type="entry name" value="Nucleotide cyclase"/>
    <property type="match status" value="1"/>
</dbReference>
<keyword evidence="4" id="KW-0472">Membrane</keyword>
<dbReference type="OrthoDB" id="9803824at2"/>
<dbReference type="PROSITE" id="PS50887">
    <property type="entry name" value="GGDEF"/>
    <property type="match status" value="1"/>
</dbReference>
<dbReference type="InterPro" id="IPR050469">
    <property type="entry name" value="Diguanylate_Cyclase"/>
</dbReference>
<organism evidence="7 8">
    <name type="scientific">Reinekea forsetii</name>
    <dbReference type="NCBI Taxonomy" id="1336806"/>
    <lineage>
        <taxon>Bacteria</taxon>
        <taxon>Pseudomonadati</taxon>
        <taxon>Pseudomonadota</taxon>
        <taxon>Gammaproteobacteria</taxon>
        <taxon>Oceanospirillales</taxon>
        <taxon>Saccharospirillaceae</taxon>
        <taxon>Reinekea</taxon>
    </lineage>
</organism>
<dbReference type="PANTHER" id="PTHR45138:SF9">
    <property type="entry name" value="DIGUANYLATE CYCLASE DGCM-RELATED"/>
    <property type="match status" value="1"/>
</dbReference>
<evidence type="ECO:0000313" key="7">
    <source>
        <dbReference type="EMBL" id="ATX77432.1"/>
    </source>
</evidence>
<keyword evidence="8" id="KW-1185">Reference proteome</keyword>
<dbReference type="NCBIfam" id="TIGR00254">
    <property type="entry name" value="GGDEF"/>
    <property type="match status" value="1"/>
</dbReference>
<dbReference type="EMBL" id="CP011797">
    <property type="protein sequence ID" value="ATX77432.1"/>
    <property type="molecule type" value="Genomic_DNA"/>
</dbReference>
<evidence type="ECO:0000256" key="4">
    <source>
        <dbReference type="SAM" id="Phobius"/>
    </source>
</evidence>
<evidence type="ECO:0000256" key="1">
    <source>
        <dbReference type="ARBA" id="ARBA00001946"/>
    </source>
</evidence>
<evidence type="ECO:0000256" key="3">
    <source>
        <dbReference type="ARBA" id="ARBA00034247"/>
    </source>
</evidence>
<dbReference type="Pfam" id="PF00990">
    <property type="entry name" value="GGDEF"/>
    <property type="match status" value="1"/>
</dbReference>
<keyword evidence="4" id="KW-1133">Transmembrane helix</keyword>
<dbReference type="Proteomes" id="UP000229757">
    <property type="component" value="Chromosome"/>
</dbReference>
<feature type="domain" description="GGDEF" evidence="6">
    <location>
        <begin position="485"/>
        <end position="620"/>
    </location>
</feature>
<keyword evidence="5" id="KW-0732">Signal</keyword>
<protein>
    <recommendedName>
        <fullName evidence="2">diguanylate cyclase</fullName>
        <ecNumber evidence="2">2.7.7.65</ecNumber>
    </recommendedName>
</protein>
<evidence type="ECO:0000259" key="6">
    <source>
        <dbReference type="PROSITE" id="PS50887"/>
    </source>
</evidence>
<feature type="transmembrane region" description="Helical" evidence="4">
    <location>
        <begin position="357"/>
        <end position="375"/>
    </location>
</feature>
<dbReference type="Pfam" id="PF07695">
    <property type="entry name" value="7TMR-DISM_7TM"/>
    <property type="match status" value="1"/>
</dbReference>
<dbReference type="EC" id="2.7.7.65" evidence="2"/>
<comment type="cofactor">
    <cofactor evidence="1">
        <name>Mg(2+)</name>
        <dbReference type="ChEBI" id="CHEBI:18420"/>
    </cofactor>
</comment>
<accession>A0A2K8KS44</accession>
<feature type="chain" id="PRO_5014687908" description="diguanylate cyclase" evidence="5">
    <location>
        <begin position="26"/>
        <end position="633"/>
    </location>
</feature>
<dbReference type="Gene3D" id="3.30.70.270">
    <property type="match status" value="1"/>
</dbReference>
<feature type="signal peptide" evidence="5">
    <location>
        <begin position="1"/>
        <end position="25"/>
    </location>
</feature>